<keyword evidence="4" id="KW-1185">Reference proteome</keyword>
<evidence type="ECO:0008006" key="5">
    <source>
        <dbReference type="Google" id="ProtNLM"/>
    </source>
</evidence>
<evidence type="ECO:0000256" key="1">
    <source>
        <dbReference type="SAM" id="MobiDB-lite"/>
    </source>
</evidence>
<sequence>MGMLTLIERFDELTKRLRVSGRNARATVVRMYTRCSGENSNETVVRYAFTLPDGEEIRDEYVVSESAGGNIRPGDSLGIRYLPQDPRQHRRAGPEESAMAGLMIATLCSLLWIGAGGYFVKLMLQQPEPRRTLTRSGEIYDYEAPACSRPTPPRGNRSLREYRD</sequence>
<dbReference type="EMBL" id="JAAAPK010000016">
    <property type="protein sequence ID" value="NBC45857.1"/>
    <property type="molecule type" value="Genomic_DNA"/>
</dbReference>
<keyword evidence="2" id="KW-0472">Membrane</keyword>
<reference evidence="3 4" key="1">
    <citation type="submission" date="2020-01" db="EMBL/GenBank/DDBJ databases">
        <title>The draft genome sequence of Corallococcus exiguus DSM 14696.</title>
        <authorList>
            <person name="Zhang X."/>
            <person name="Zhu H."/>
        </authorList>
    </citation>
    <scope>NUCLEOTIDE SEQUENCE [LARGE SCALE GENOMIC DNA]</scope>
    <source>
        <strain evidence="3 4">DSM 14696</strain>
    </source>
</reference>
<feature type="region of interest" description="Disordered" evidence="1">
    <location>
        <begin position="143"/>
        <end position="164"/>
    </location>
</feature>
<evidence type="ECO:0000313" key="3">
    <source>
        <dbReference type="EMBL" id="NBC45857.1"/>
    </source>
</evidence>
<comment type="caution">
    <text evidence="3">The sequence shown here is derived from an EMBL/GenBank/DDBJ whole genome shotgun (WGS) entry which is preliminary data.</text>
</comment>
<accession>A0A7X5BYZ2</accession>
<organism evidence="3 4">
    <name type="scientific">Corallococcus exiguus</name>
    <dbReference type="NCBI Taxonomy" id="83462"/>
    <lineage>
        <taxon>Bacteria</taxon>
        <taxon>Pseudomonadati</taxon>
        <taxon>Myxococcota</taxon>
        <taxon>Myxococcia</taxon>
        <taxon>Myxococcales</taxon>
        <taxon>Cystobacterineae</taxon>
        <taxon>Myxococcaceae</taxon>
        <taxon>Corallococcus</taxon>
    </lineage>
</organism>
<evidence type="ECO:0000256" key="2">
    <source>
        <dbReference type="SAM" id="Phobius"/>
    </source>
</evidence>
<dbReference type="RefSeq" id="WP_390625018.1">
    <property type="nucleotide sequence ID" value="NZ_CBCSLE010000109.1"/>
</dbReference>
<dbReference type="Proteomes" id="UP000537825">
    <property type="component" value="Unassembled WGS sequence"/>
</dbReference>
<proteinExistence type="predicted"/>
<dbReference type="AlphaFoldDB" id="A0A7X5BYZ2"/>
<name>A0A7X5BYZ2_9BACT</name>
<keyword evidence="2" id="KW-1133">Transmembrane helix</keyword>
<evidence type="ECO:0000313" key="4">
    <source>
        <dbReference type="Proteomes" id="UP000537825"/>
    </source>
</evidence>
<protein>
    <recommendedName>
        <fullName evidence="5">DUF3592 domain-containing protein</fullName>
    </recommendedName>
</protein>
<gene>
    <name evidence="3" type="ORF">GTZ93_39305</name>
</gene>
<feature type="transmembrane region" description="Helical" evidence="2">
    <location>
        <begin position="97"/>
        <end position="120"/>
    </location>
</feature>
<keyword evidence="2" id="KW-0812">Transmembrane</keyword>